<feature type="region of interest" description="Disordered" evidence="3">
    <location>
        <begin position="119"/>
        <end position="196"/>
    </location>
</feature>
<dbReference type="PANTHER" id="PTHR13245:SF14">
    <property type="entry name" value="RRP15-LIKE PROTEIN"/>
    <property type="match status" value="1"/>
</dbReference>
<feature type="compositionally biased region" description="Basic and acidic residues" evidence="3">
    <location>
        <begin position="119"/>
        <end position="155"/>
    </location>
</feature>
<dbReference type="WBParaSite" id="L893_g20513.t1">
    <property type="protein sequence ID" value="L893_g20513.t1"/>
    <property type="gene ID" value="L893_g20513"/>
</dbReference>
<accession>A0A1I7YWT8</accession>
<organism evidence="4 5">
    <name type="scientific">Steinernema glaseri</name>
    <dbReference type="NCBI Taxonomy" id="37863"/>
    <lineage>
        <taxon>Eukaryota</taxon>
        <taxon>Metazoa</taxon>
        <taxon>Ecdysozoa</taxon>
        <taxon>Nematoda</taxon>
        <taxon>Chromadorea</taxon>
        <taxon>Rhabditida</taxon>
        <taxon>Tylenchina</taxon>
        <taxon>Panagrolaimomorpha</taxon>
        <taxon>Strongyloidoidea</taxon>
        <taxon>Steinernematidae</taxon>
        <taxon>Steinernema</taxon>
    </lineage>
</organism>
<proteinExistence type="inferred from homology"/>
<comment type="similarity">
    <text evidence="1">Belongs to the RRP15 family.</text>
</comment>
<dbReference type="GO" id="GO:0030687">
    <property type="term" value="C:preribosome, large subunit precursor"/>
    <property type="evidence" value="ECO:0007669"/>
    <property type="project" value="TreeGrafter"/>
</dbReference>
<evidence type="ECO:0000256" key="3">
    <source>
        <dbReference type="SAM" id="MobiDB-lite"/>
    </source>
</evidence>
<evidence type="ECO:0000313" key="5">
    <source>
        <dbReference type="WBParaSite" id="L893_g20513.t1"/>
    </source>
</evidence>
<dbReference type="Proteomes" id="UP000095287">
    <property type="component" value="Unplaced"/>
</dbReference>
<evidence type="ECO:0000313" key="4">
    <source>
        <dbReference type="Proteomes" id="UP000095287"/>
    </source>
</evidence>
<keyword evidence="4" id="KW-1185">Reference proteome</keyword>
<dbReference type="GO" id="GO:0000470">
    <property type="term" value="P:maturation of LSU-rRNA"/>
    <property type="evidence" value="ECO:0007669"/>
    <property type="project" value="TreeGrafter"/>
</dbReference>
<dbReference type="GO" id="GO:0000460">
    <property type="term" value="P:maturation of 5.8S rRNA"/>
    <property type="evidence" value="ECO:0007669"/>
    <property type="project" value="TreeGrafter"/>
</dbReference>
<protein>
    <recommendedName>
        <fullName evidence="2">RRP15-like protein</fullName>
    </recommendedName>
</protein>
<sequence length="196" mass="22121">MSTDKIVVNDGSSSSEDEEVQEVHSSDENGELSASSGEEDYVDEPTQVVSFDKERRVVKNLSKRQLALKVEETRAAHKMAMVKPDLVKDREKERHLARVATKGVVQLFNAVTQRQGEMDKLFSEKKGKGKREATEKLDKLKPENFRKKLKGDDAKQGQIKPEEADELPDDLKFLLDGSGLGREYMPKDDVKEELSD</sequence>
<dbReference type="InterPro" id="IPR012459">
    <property type="entry name" value="Rrp15"/>
</dbReference>
<dbReference type="Pfam" id="PF07890">
    <property type="entry name" value="Rrp15p"/>
    <property type="match status" value="1"/>
</dbReference>
<evidence type="ECO:0000256" key="2">
    <source>
        <dbReference type="ARBA" id="ARBA00017475"/>
    </source>
</evidence>
<reference evidence="5" key="1">
    <citation type="submission" date="2016-11" db="UniProtKB">
        <authorList>
            <consortium name="WormBaseParasite"/>
        </authorList>
    </citation>
    <scope>IDENTIFICATION</scope>
</reference>
<evidence type="ECO:0000256" key="1">
    <source>
        <dbReference type="ARBA" id="ARBA00007462"/>
    </source>
</evidence>
<dbReference type="PANTHER" id="PTHR13245">
    <property type="entry name" value="RRP15-LIKE PROTEIN"/>
    <property type="match status" value="1"/>
</dbReference>
<name>A0A1I7YWT8_9BILA</name>
<dbReference type="AlphaFoldDB" id="A0A1I7YWT8"/>
<feature type="region of interest" description="Disordered" evidence="3">
    <location>
        <begin position="1"/>
        <end position="45"/>
    </location>
</feature>
<feature type="compositionally biased region" description="Basic and acidic residues" evidence="3">
    <location>
        <begin position="184"/>
        <end position="196"/>
    </location>
</feature>